<dbReference type="EMBL" id="CP101914">
    <property type="protein sequence ID" value="UUI01697.1"/>
    <property type="molecule type" value="Genomic_DNA"/>
</dbReference>
<sequence>MKRFEIWGSISVLIILVLAIFFWYMSQLEEDQAMEITKTVSLDDLFLLHIQFSGEADNIQVKCSLQYIGEEEVTIQHQTPLVSLSAHEDVHRVTGGYVYRTLHNSDIYYQPNMEIEDVEFEDGIIYFQVRYQMNGEEKVFTFEEEINLDM</sequence>
<name>A0ABY5JN17_9BACI</name>
<reference evidence="2" key="1">
    <citation type="submission" date="2022-07" db="EMBL/GenBank/DDBJ databases">
        <title>FELIX.</title>
        <authorList>
            <person name="Wan K.H."/>
            <person name="Park S."/>
            <person name="Lawrence Q."/>
            <person name="Eichenberger J.P."/>
            <person name="Booth B.W."/>
            <person name="Piaggio A.J."/>
            <person name="Chandler J.C."/>
            <person name="Franklin A.B."/>
            <person name="Celniker S.E."/>
        </authorList>
    </citation>
    <scope>NUCLEOTIDE SEQUENCE</scope>
    <source>
        <strain evidence="2">QA-1986 374</strain>
    </source>
</reference>
<keyword evidence="1" id="KW-0812">Transmembrane</keyword>
<feature type="transmembrane region" description="Helical" evidence="1">
    <location>
        <begin position="6"/>
        <end position="25"/>
    </location>
</feature>
<dbReference type="Proteomes" id="UP001059773">
    <property type="component" value="Chromosome"/>
</dbReference>
<evidence type="ECO:0000313" key="3">
    <source>
        <dbReference type="Proteomes" id="UP001059773"/>
    </source>
</evidence>
<gene>
    <name evidence="2" type="ORF">NP439_16800</name>
</gene>
<protein>
    <recommendedName>
        <fullName evidence="4">DUF5590 domain-containing protein</fullName>
    </recommendedName>
</protein>
<organism evidence="2 3">
    <name type="scientific">Oceanobacillus jeddahense</name>
    <dbReference type="NCBI Taxonomy" id="1462527"/>
    <lineage>
        <taxon>Bacteria</taxon>
        <taxon>Bacillati</taxon>
        <taxon>Bacillota</taxon>
        <taxon>Bacilli</taxon>
        <taxon>Bacillales</taxon>
        <taxon>Bacillaceae</taxon>
        <taxon>Oceanobacillus</taxon>
    </lineage>
</organism>
<keyword evidence="1" id="KW-1133">Transmembrane helix</keyword>
<keyword evidence="1" id="KW-0472">Membrane</keyword>
<accession>A0ABY5JN17</accession>
<evidence type="ECO:0000256" key="1">
    <source>
        <dbReference type="SAM" id="Phobius"/>
    </source>
</evidence>
<keyword evidence="3" id="KW-1185">Reference proteome</keyword>
<evidence type="ECO:0000313" key="2">
    <source>
        <dbReference type="EMBL" id="UUI01697.1"/>
    </source>
</evidence>
<dbReference type="RefSeq" id="WP_256707025.1">
    <property type="nucleotide sequence ID" value="NZ_CP101914.1"/>
</dbReference>
<evidence type="ECO:0008006" key="4">
    <source>
        <dbReference type="Google" id="ProtNLM"/>
    </source>
</evidence>
<proteinExistence type="predicted"/>